<feature type="compositionally biased region" description="Gly residues" evidence="2">
    <location>
        <begin position="260"/>
        <end position="269"/>
    </location>
</feature>
<gene>
    <name evidence="3" type="ORF">C2E20_1914</name>
</gene>
<feature type="compositionally biased region" description="Pro residues" evidence="2">
    <location>
        <begin position="11"/>
        <end position="27"/>
    </location>
</feature>
<dbReference type="AlphaFoldDB" id="A0A2P6VL46"/>
<dbReference type="EMBL" id="LHPF02000003">
    <property type="protein sequence ID" value="PSC74836.1"/>
    <property type="molecule type" value="Genomic_DNA"/>
</dbReference>
<feature type="compositionally biased region" description="Acidic residues" evidence="2">
    <location>
        <begin position="239"/>
        <end position="259"/>
    </location>
</feature>
<keyword evidence="4" id="KW-1185">Reference proteome</keyword>
<reference evidence="3 4" key="1">
    <citation type="journal article" date="2018" name="Plant J.">
        <title>Genome sequences of Chlorella sorokiniana UTEX 1602 and Micractinium conductrix SAG 241.80: implications to maltose excretion by a green alga.</title>
        <authorList>
            <person name="Arriola M.B."/>
            <person name="Velmurugan N."/>
            <person name="Zhang Y."/>
            <person name="Plunkett M.H."/>
            <person name="Hondzo H."/>
            <person name="Barney B.M."/>
        </authorList>
    </citation>
    <scope>NUCLEOTIDE SEQUENCE [LARGE SCALE GENOMIC DNA]</scope>
    <source>
        <strain evidence="3 4">SAG 241.80</strain>
    </source>
</reference>
<name>A0A2P6VL46_9CHLO</name>
<evidence type="ECO:0000256" key="1">
    <source>
        <dbReference type="SAM" id="Coils"/>
    </source>
</evidence>
<feature type="region of interest" description="Disordered" evidence="2">
    <location>
        <begin position="229"/>
        <end position="277"/>
    </location>
</feature>
<evidence type="ECO:0000313" key="4">
    <source>
        <dbReference type="Proteomes" id="UP000239649"/>
    </source>
</evidence>
<comment type="caution">
    <text evidence="3">The sequence shown here is derived from an EMBL/GenBank/DDBJ whole genome shotgun (WGS) entry which is preliminary data.</text>
</comment>
<protein>
    <submittedName>
        <fullName evidence="3">PRLI-interacting factor A</fullName>
    </submittedName>
</protein>
<evidence type="ECO:0000256" key="2">
    <source>
        <dbReference type="SAM" id="MobiDB-lite"/>
    </source>
</evidence>
<accession>A0A2P6VL46</accession>
<dbReference type="OrthoDB" id="514723at2759"/>
<organism evidence="3 4">
    <name type="scientific">Micractinium conductrix</name>
    <dbReference type="NCBI Taxonomy" id="554055"/>
    <lineage>
        <taxon>Eukaryota</taxon>
        <taxon>Viridiplantae</taxon>
        <taxon>Chlorophyta</taxon>
        <taxon>core chlorophytes</taxon>
        <taxon>Trebouxiophyceae</taxon>
        <taxon>Chlorellales</taxon>
        <taxon>Chlorellaceae</taxon>
        <taxon>Chlorella clade</taxon>
        <taxon>Micractinium</taxon>
    </lineage>
</organism>
<feature type="region of interest" description="Disordered" evidence="2">
    <location>
        <begin position="315"/>
        <end position="357"/>
    </location>
</feature>
<feature type="coiled-coil region" evidence="1">
    <location>
        <begin position="281"/>
        <end position="315"/>
    </location>
</feature>
<sequence length="357" mass="37828">MEVLPAQHGAPPLPQQWGGPPPLPADPYPQQHAPQPRPYAQQEWGGPPPPYPQRQQQQQQPGPLPPQQPPGQKRKKRGRRGSGLEARARSLKRGGGVAADDADAQQLGFFGQVPSLDDLRQENWRRTQQHYGGPPRPLPSGAKHGPGRAGSHHRRARGGKAKQAKRPTATPRPVPLTPAAGNPLDTPANVGKAVALGAPAGGGDKAEVEGLQAGLDWYGTNEHSAALFLTGQQLTTSDSEGDDDEQMGGDGEEDDEGSDGEAGGGGGGDDAALPRGVRARLVEQEAYIAELEDQNLRLREQLEMVQAELGDVRARAAGMPPGDSEEGFAEHSEGSLPGDLSVMAPNHHHQQEHSQAH</sequence>
<dbReference type="Proteomes" id="UP000239649">
    <property type="component" value="Unassembled WGS sequence"/>
</dbReference>
<keyword evidence="1" id="KW-0175">Coiled coil</keyword>
<proteinExistence type="predicted"/>
<feature type="region of interest" description="Disordered" evidence="2">
    <location>
        <begin position="1"/>
        <end position="206"/>
    </location>
</feature>
<feature type="compositionally biased region" description="Basic residues" evidence="2">
    <location>
        <begin position="150"/>
        <end position="165"/>
    </location>
</feature>
<evidence type="ECO:0000313" key="3">
    <source>
        <dbReference type="EMBL" id="PSC74836.1"/>
    </source>
</evidence>